<dbReference type="InterPro" id="IPR013328">
    <property type="entry name" value="6PGD_dom2"/>
</dbReference>
<dbReference type="InterPro" id="IPR015815">
    <property type="entry name" value="HIBADH-related"/>
</dbReference>
<dbReference type="Gene3D" id="3.40.50.720">
    <property type="entry name" value="NAD(P)-binding Rossmann-like Domain"/>
    <property type="match status" value="1"/>
</dbReference>
<dbReference type="HOGENOM" id="CLU_035117_1_0_7"/>
<dbReference type="EMBL" id="AZHW01000892">
    <property type="protein sequence ID" value="ETW95637.1"/>
    <property type="molecule type" value="Genomic_DNA"/>
</dbReference>
<organism evidence="6 7">
    <name type="scientific">Entotheonella factor</name>
    <dbReference type="NCBI Taxonomy" id="1429438"/>
    <lineage>
        <taxon>Bacteria</taxon>
        <taxon>Pseudomonadati</taxon>
        <taxon>Nitrospinota/Tectimicrobiota group</taxon>
        <taxon>Candidatus Tectimicrobiota</taxon>
        <taxon>Candidatus Entotheonellia</taxon>
        <taxon>Candidatus Entotheonellales</taxon>
        <taxon>Candidatus Entotheonellaceae</taxon>
        <taxon>Candidatus Entotheonella</taxon>
    </lineage>
</organism>
<dbReference type="Gene3D" id="1.10.1040.10">
    <property type="entry name" value="N-(1-d-carboxylethyl)-l-norvaline Dehydrogenase, domain 2"/>
    <property type="match status" value="1"/>
</dbReference>
<evidence type="ECO:0000313" key="6">
    <source>
        <dbReference type="EMBL" id="ETW95637.1"/>
    </source>
</evidence>
<dbReference type="AlphaFoldDB" id="W4LCC0"/>
<name>W4LCC0_ENTF1</name>
<dbReference type="Proteomes" id="UP000019141">
    <property type="component" value="Unassembled WGS sequence"/>
</dbReference>
<gene>
    <name evidence="6" type="ORF">ETSY1_29775</name>
</gene>
<evidence type="ECO:0000259" key="4">
    <source>
        <dbReference type="Pfam" id="PF03446"/>
    </source>
</evidence>
<accession>W4LCC0</accession>
<keyword evidence="7" id="KW-1185">Reference proteome</keyword>
<feature type="domain" description="6-phosphogluconate dehydrogenase NADP-binding" evidence="4">
    <location>
        <begin position="6"/>
        <end position="166"/>
    </location>
</feature>
<dbReference type="PANTHER" id="PTHR43060:SF15">
    <property type="entry name" value="3-HYDROXYISOBUTYRATE DEHYDROGENASE-LIKE 1, MITOCHONDRIAL-RELATED"/>
    <property type="match status" value="1"/>
</dbReference>
<dbReference type="InterPro" id="IPR008927">
    <property type="entry name" value="6-PGluconate_DH-like_C_sf"/>
</dbReference>
<feature type="active site" evidence="3">
    <location>
        <position position="175"/>
    </location>
</feature>
<evidence type="ECO:0000259" key="5">
    <source>
        <dbReference type="Pfam" id="PF14833"/>
    </source>
</evidence>
<dbReference type="PANTHER" id="PTHR43060">
    <property type="entry name" value="3-HYDROXYISOBUTYRATE DEHYDROGENASE-LIKE 1, MITOCHONDRIAL-RELATED"/>
    <property type="match status" value="1"/>
</dbReference>
<dbReference type="InterPro" id="IPR029154">
    <property type="entry name" value="HIBADH-like_NADP-bd"/>
</dbReference>
<sequence length="297" mass="31498">MDRRKKIGVIGNGVMGSAIAIRLLECGYPVYVRDRNDPKMAALVERGATATPSPQALTAQAEVVITSLNTAEIVETVVFGPSGIAESATPEKLLIDMSSIDPKSTQDMASRLRAEHAMSWVDAPLSGGAPAVAKGALTLMIGGEVADVQRAKEVLADLAANMTHMGPSGAGQTTKLINQVLCAANFLSVAEATRLALDAGVDATKIPQALAGGRADSRILQEYMSKMAVFDYTPTGRIDNMLKDLESAQQFAFAMRTPMPLTSLITDLHRMIVKAQLGPEDSAAYMKLFDFGQGESQ</sequence>
<dbReference type="SUPFAM" id="SSF51735">
    <property type="entry name" value="NAD(P)-binding Rossmann-fold domains"/>
    <property type="match status" value="1"/>
</dbReference>
<dbReference type="InterPro" id="IPR036291">
    <property type="entry name" value="NAD(P)-bd_dom_sf"/>
</dbReference>
<proteinExistence type="predicted"/>
<dbReference type="GO" id="GO:0051287">
    <property type="term" value="F:NAD binding"/>
    <property type="evidence" value="ECO:0007669"/>
    <property type="project" value="InterPro"/>
</dbReference>
<protein>
    <submittedName>
        <fullName evidence="6">6-phosphogluconate dehydrogenase</fullName>
    </submittedName>
</protein>
<evidence type="ECO:0000256" key="2">
    <source>
        <dbReference type="ARBA" id="ARBA00023027"/>
    </source>
</evidence>
<feature type="domain" description="3-hydroxyisobutyrate dehydrogenase-like NAD-binding" evidence="5">
    <location>
        <begin position="169"/>
        <end position="288"/>
    </location>
</feature>
<comment type="caution">
    <text evidence="6">The sequence shown here is derived from an EMBL/GenBank/DDBJ whole genome shotgun (WGS) entry which is preliminary data.</text>
</comment>
<dbReference type="GO" id="GO:0050661">
    <property type="term" value="F:NADP binding"/>
    <property type="evidence" value="ECO:0007669"/>
    <property type="project" value="InterPro"/>
</dbReference>
<keyword evidence="1" id="KW-0560">Oxidoreductase</keyword>
<evidence type="ECO:0000256" key="3">
    <source>
        <dbReference type="PIRSR" id="PIRSR000103-1"/>
    </source>
</evidence>
<evidence type="ECO:0000256" key="1">
    <source>
        <dbReference type="ARBA" id="ARBA00023002"/>
    </source>
</evidence>
<dbReference type="PIRSF" id="PIRSF000103">
    <property type="entry name" value="HIBADH"/>
    <property type="match status" value="1"/>
</dbReference>
<dbReference type="GO" id="GO:0016491">
    <property type="term" value="F:oxidoreductase activity"/>
    <property type="evidence" value="ECO:0007669"/>
    <property type="project" value="UniProtKB-KW"/>
</dbReference>
<dbReference type="PATRIC" id="fig|1429438.4.peg.5671"/>
<evidence type="ECO:0000313" key="7">
    <source>
        <dbReference type="Proteomes" id="UP000019141"/>
    </source>
</evidence>
<keyword evidence="2" id="KW-0520">NAD</keyword>
<dbReference type="SUPFAM" id="SSF48179">
    <property type="entry name" value="6-phosphogluconate dehydrogenase C-terminal domain-like"/>
    <property type="match status" value="1"/>
</dbReference>
<dbReference type="Pfam" id="PF14833">
    <property type="entry name" value="NAD_binding_11"/>
    <property type="match status" value="1"/>
</dbReference>
<dbReference type="Pfam" id="PF03446">
    <property type="entry name" value="NAD_binding_2"/>
    <property type="match status" value="1"/>
</dbReference>
<dbReference type="InterPro" id="IPR006115">
    <property type="entry name" value="6PGDH_NADP-bd"/>
</dbReference>
<reference evidence="6 7" key="1">
    <citation type="journal article" date="2014" name="Nature">
        <title>An environmental bacterial taxon with a large and distinct metabolic repertoire.</title>
        <authorList>
            <person name="Wilson M.C."/>
            <person name="Mori T."/>
            <person name="Ruckert C."/>
            <person name="Uria A.R."/>
            <person name="Helf M.J."/>
            <person name="Takada K."/>
            <person name="Gernert C."/>
            <person name="Steffens U.A."/>
            <person name="Heycke N."/>
            <person name="Schmitt S."/>
            <person name="Rinke C."/>
            <person name="Helfrich E.J."/>
            <person name="Brachmann A.O."/>
            <person name="Gurgui C."/>
            <person name="Wakimoto T."/>
            <person name="Kracht M."/>
            <person name="Crusemann M."/>
            <person name="Hentschel U."/>
            <person name="Abe I."/>
            <person name="Matsunaga S."/>
            <person name="Kalinowski J."/>
            <person name="Takeyama H."/>
            <person name="Piel J."/>
        </authorList>
    </citation>
    <scope>NUCLEOTIDE SEQUENCE [LARGE SCALE GENOMIC DNA]</scope>
    <source>
        <strain evidence="7">TSY1</strain>
    </source>
</reference>